<keyword evidence="4" id="KW-1185">Reference proteome</keyword>
<dbReference type="OrthoDB" id="9803188at2"/>
<proteinExistence type="predicted"/>
<evidence type="ECO:0000313" key="3">
    <source>
        <dbReference type="EMBL" id="GEN32870.1"/>
    </source>
</evidence>
<dbReference type="PROSITE" id="PS51898">
    <property type="entry name" value="TYR_RECOMBINASE"/>
    <property type="match status" value="1"/>
</dbReference>
<dbReference type="InterPro" id="IPR013762">
    <property type="entry name" value="Integrase-like_cat_sf"/>
</dbReference>
<dbReference type="GO" id="GO:0015074">
    <property type="term" value="P:DNA integration"/>
    <property type="evidence" value="ECO:0007669"/>
    <property type="project" value="InterPro"/>
</dbReference>
<sequence>MLLLTTGMRPGEAFGLKWGDIKDGKIHIQRTLFGKAKAGAWMNRKHHAPGVPFPFRKQRLTY</sequence>
<dbReference type="GO" id="GO:0006310">
    <property type="term" value="P:DNA recombination"/>
    <property type="evidence" value="ECO:0007669"/>
    <property type="project" value="UniProtKB-KW"/>
</dbReference>
<feature type="domain" description="Tyr recombinase" evidence="2">
    <location>
        <begin position="1"/>
        <end position="62"/>
    </location>
</feature>
<keyword evidence="1" id="KW-0233">DNA recombination</keyword>
<dbReference type="InterPro" id="IPR011010">
    <property type="entry name" value="DNA_brk_join_enz"/>
</dbReference>
<dbReference type="SUPFAM" id="SSF56349">
    <property type="entry name" value="DNA breaking-rejoining enzymes"/>
    <property type="match status" value="1"/>
</dbReference>
<organism evidence="3 4">
    <name type="scientific">Aneurinibacillus danicus</name>
    <dbReference type="NCBI Taxonomy" id="267746"/>
    <lineage>
        <taxon>Bacteria</taxon>
        <taxon>Bacillati</taxon>
        <taxon>Bacillota</taxon>
        <taxon>Bacilli</taxon>
        <taxon>Bacillales</taxon>
        <taxon>Paenibacillaceae</taxon>
        <taxon>Aneurinibacillus group</taxon>
        <taxon>Aneurinibacillus</taxon>
    </lineage>
</organism>
<dbReference type="InterPro" id="IPR002104">
    <property type="entry name" value="Integrase_catalytic"/>
</dbReference>
<evidence type="ECO:0000256" key="1">
    <source>
        <dbReference type="ARBA" id="ARBA00023172"/>
    </source>
</evidence>
<name>A0A511V1T9_9BACL</name>
<accession>A0A511V1T9</accession>
<comment type="caution">
    <text evidence="3">The sequence shown here is derived from an EMBL/GenBank/DDBJ whole genome shotgun (WGS) entry which is preliminary data.</text>
</comment>
<dbReference type="Gene3D" id="1.10.443.10">
    <property type="entry name" value="Intergrase catalytic core"/>
    <property type="match status" value="1"/>
</dbReference>
<gene>
    <name evidence="3" type="ORF">ADA01nite_03300</name>
</gene>
<evidence type="ECO:0000259" key="2">
    <source>
        <dbReference type="PROSITE" id="PS51898"/>
    </source>
</evidence>
<evidence type="ECO:0000313" key="4">
    <source>
        <dbReference type="Proteomes" id="UP000321157"/>
    </source>
</evidence>
<dbReference type="GO" id="GO:0003677">
    <property type="term" value="F:DNA binding"/>
    <property type="evidence" value="ECO:0007669"/>
    <property type="project" value="InterPro"/>
</dbReference>
<reference evidence="3 4" key="1">
    <citation type="submission" date="2019-07" db="EMBL/GenBank/DDBJ databases">
        <title>Whole genome shotgun sequence of Aneurinibacillus danicus NBRC 102444.</title>
        <authorList>
            <person name="Hosoyama A."/>
            <person name="Uohara A."/>
            <person name="Ohji S."/>
            <person name="Ichikawa N."/>
        </authorList>
    </citation>
    <scope>NUCLEOTIDE SEQUENCE [LARGE SCALE GENOMIC DNA]</scope>
    <source>
        <strain evidence="3 4">NBRC 102444</strain>
    </source>
</reference>
<protein>
    <recommendedName>
        <fullName evidence="2">Tyr recombinase domain-containing protein</fullName>
    </recommendedName>
</protein>
<dbReference type="Proteomes" id="UP000321157">
    <property type="component" value="Unassembled WGS sequence"/>
</dbReference>
<dbReference type="EMBL" id="BJXX01000015">
    <property type="protein sequence ID" value="GEN32870.1"/>
    <property type="molecule type" value="Genomic_DNA"/>
</dbReference>
<dbReference type="AlphaFoldDB" id="A0A511V1T9"/>